<dbReference type="InterPro" id="IPR015919">
    <property type="entry name" value="Cadherin-like_sf"/>
</dbReference>
<feature type="chain" id="PRO_5045694386" evidence="3">
    <location>
        <begin position="23"/>
        <end position="6575"/>
    </location>
</feature>
<comment type="subcellular location">
    <subcellularLocation>
        <location evidence="1">Cell envelope</location>
    </subcellularLocation>
</comment>
<dbReference type="InterPro" id="IPR006644">
    <property type="entry name" value="Cadg"/>
</dbReference>
<evidence type="ECO:0000256" key="3">
    <source>
        <dbReference type="SAM" id="SignalP"/>
    </source>
</evidence>
<dbReference type="InterPro" id="IPR001322">
    <property type="entry name" value="Lamin_tail_dom"/>
</dbReference>
<protein>
    <submittedName>
        <fullName evidence="6">Ig domain-containing protein</fullName>
    </submittedName>
</protein>
<evidence type="ECO:0000313" key="7">
    <source>
        <dbReference type="Proteomes" id="UP001597469"/>
    </source>
</evidence>
<organism evidence="6 7">
    <name type="scientific">Spirosoma soli</name>
    <dbReference type="NCBI Taxonomy" id="1770529"/>
    <lineage>
        <taxon>Bacteria</taxon>
        <taxon>Pseudomonadati</taxon>
        <taxon>Bacteroidota</taxon>
        <taxon>Cytophagia</taxon>
        <taxon>Cytophagales</taxon>
        <taxon>Cytophagaceae</taxon>
        <taxon>Spirosoma</taxon>
    </lineage>
</organism>
<dbReference type="SUPFAM" id="SSF48726">
    <property type="entry name" value="Immunoglobulin"/>
    <property type="match status" value="1"/>
</dbReference>
<feature type="compositionally biased region" description="Basic and acidic residues" evidence="2">
    <location>
        <begin position="4182"/>
        <end position="4191"/>
    </location>
</feature>
<dbReference type="InterPro" id="IPR007110">
    <property type="entry name" value="Ig-like_dom"/>
</dbReference>
<proteinExistence type="predicted"/>
<evidence type="ECO:0000313" key="6">
    <source>
        <dbReference type="EMBL" id="MFD2573132.1"/>
    </source>
</evidence>
<name>A0ABW5M837_9BACT</name>
<dbReference type="SMART" id="SM00089">
    <property type="entry name" value="PKD"/>
    <property type="match status" value="6"/>
</dbReference>
<dbReference type="EMBL" id="JBHULN010000015">
    <property type="protein sequence ID" value="MFD2573132.1"/>
    <property type="molecule type" value="Genomic_DNA"/>
</dbReference>
<comment type="caution">
    <text evidence="6">The sequence shown here is derived from an EMBL/GenBank/DDBJ whole genome shotgun (WGS) entry which is preliminary data.</text>
</comment>
<dbReference type="InterPro" id="IPR036179">
    <property type="entry name" value="Ig-like_dom_sf"/>
</dbReference>
<dbReference type="InterPro" id="IPR032675">
    <property type="entry name" value="LRR_dom_sf"/>
</dbReference>
<accession>A0ABW5M837</accession>
<gene>
    <name evidence="6" type="ORF">ACFSUS_20995</name>
</gene>
<feature type="compositionally biased region" description="Acidic residues" evidence="2">
    <location>
        <begin position="4152"/>
        <end position="4181"/>
    </location>
</feature>
<dbReference type="SUPFAM" id="SSF52058">
    <property type="entry name" value="L domain-like"/>
    <property type="match status" value="1"/>
</dbReference>
<feature type="signal peptide" evidence="3">
    <location>
        <begin position="1"/>
        <end position="22"/>
    </location>
</feature>
<dbReference type="SMART" id="SM00409">
    <property type="entry name" value="IG"/>
    <property type="match status" value="1"/>
</dbReference>
<dbReference type="Pfam" id="PF00932">
    <property type="entry name" value="LTD"/>
    <property type="match status" value="1"/>
</dbReference>
<dbReference type="RefSeq" id="WP_381525727.1">
    <property type="nucleotide sequence ID" value="NZ_JBHULN010000015.1"/>
</dbReference>
<dbReference type="Gene3D" id="3.80.10.10">
    <property type="entry name" value="Ribonuclease Inhibitor"/>
    <property type="match status" value="1"/>
</dbReference>
<dbReference type="Pfam" id="PF13927">
    <property type="entry name" value="Ig_3"/>
    <property type="match status" value="1"/>
</dbReference>
<dbReference type="SUPFAM" id="SSF49313">
    <property type="entry name" value="Cadherin-like"/>
    <property type="match status" value="7"/>
</dbReference>
<evidence type="ECO:0000256" key="1">
    <source>
        <dbReference type="ARBA" id="ARBA00004196"/>
    </source>
</evidence>
<dbReference type="Gene3D" id="2.60.40.10">
    <property type="entry name" value="Immunoglobulins"/>
    <property type="match status" value="14"/>
</dbReference>
<evidence type="ECO:0000259" key="4">
    <source>
        <dbReference type="PROSITE" id="PS50835"/>
    </source>
</evidence>
<keyword evidence="7" id="KW-1185">Reference proteome</keyword>
<dbReference type="InterPro" id="IPR013783">
    <property type="entry name" value="Ig-like_fold"/>
</dbReference>
<feature type="region of interest" description="Disordered" evidence="2">
    <location>
        <begin position="4144"/>
        <end position="4194"/>
    </location>
</feature>
<dbReference type="InterPro" id="IPR003599">
    <property type="entry name" value="Ig_sub"/>
</dbReference>
<dbReference type="InterPro" id="IPR022409">
    <property type="entry name" value="PKD/Chitinase_dom"/>
</dbReference>
<sequence length="6575" mass="672612">MNRLILTSIVVLWVALTTQAQFYNNGLITNTGNVISDSQLPWVNAANGVYNGAGTNAVFEHRGPSAQTFTNLGTYSAMTGHTDRFLGPGGSPGAQELAGSKQPVFSNLHLNNGTGQAINITNTAGILVTGNLTFANGITSTVRTNPAAGSLRLGAGATYTGGATDAQHVNGYVTKTGNTAFTFPVGSGTDIRTLVMSAPGAATDQYSVAWIAGDPTNTLDPSDAQPLHPTSNRDAQAINRVSPVGQWDWIDTDGTGAGLTISVSIPDMTAFQSAISLRLVGWNGTRWINLSTGPKPYLSGTSYASGNTANSTLDGTLVAGITAIGIGEFPSGSRLTGSVFYDGNGLTDGRVEQNGNGPVPLNGTDFDPLTTGAQALYTTLINSNGTPVTTVPVTSGGTFSFNSVAPGNYSVVLSTNAAGSTVSVLPANFMSIGERLGTGGGNDGKPDGILTGITIFIGAPAGSFDNIVNFGINRQPVAKSTQVPPQATPGPDVRVPVPATAFGGVDLEDGAYPSPENSTYSYDLRSREVTLRPATNGTVYYAGSPVTAPLIIPGFDPDQVSVSIANAQTTSVSFPYTIRDQAGFASGISSINLTFTGPAPSISGTVFADGNGDGTVNGTPINGTAVPPINGAPVPLYVSLVQNLAQGTALIATVPVTATGTYSFTNLAINTSYNIILTTNPDGTTSVPSLPTDWASTADFYDGLYDSRGDGTITVLVRTTPVVNAIFGINRRPQVSSATDVVRLNPAVAVPVSASLFVGSDFEDGAYPNNMLGRTVSLSAATGGALFHNGQRISTVAGFVNGFTPSGLTVDPTEPGATTVTFAYQIQDNAGAYSAPGIINVPFVGPTVSLSGQVFDDGNGLSDNLVNQTGNGPNPLNGTDFDPQVTGSQALFATLVNSTGTALGTVPVTATGTYSFTGVSAGTYSVVLGTNAAGSTTSSLPNTWANTGEQLGTSAGSNGTPDGILTGVVVGTTAVGGANFGINKRPVGATVSLPAQRNPGGNAQAAVPATAFTGTDLEDGIYANNLAGRDVTLLPASGGTLYYAGNPVSTTTAIASFDPSRVTVDPTGTQGTTVQFTYIVRDNAGTPSNPAATSSSIFVPFTGDPIVISGTIFDDANGQTDNTVNGVAINGTAVPPITGVPVPLYVSLALEATLIATVPVSAAGTYSFSNVTGNSAYNLVLTTNPAGSVINSTLPSGWVNTGAFVGTGPGNTGTFPGVQGVSVGSNSISNANFGIDRRPEAVAVTLDPQTNPDGNVQVSIPATAFTGIDLEDGTYPNNLTGRAVTLGAGGGGTLYYNGTAVSTVLAITNFDPTKVTLDPTALGITTATFTYSLKDNADVTSLPTTITVPFQPTFGIAGRIFDDGNGLTDNTVNQIGQGPNPLRGTDIDPQVAGNQPIYAVLFRLPDEEIIATVGVTNTGTYSFTGLPPGTYAVALDNTPAGNQAQLWPGWQSTGEFLGVGPGSDGSPDGLLTNIRLTNASVTEANFGINKRPQATSRVLTAELNPGGNRRVEVSPRAFSAADLEDGTYPDDLFRRRVTLNPATGGTLYYEDALVSAPLEIDSFDPDEVEVDPDADGETFVTFSYSIDDNAGVASEPASVTQPLGVRYRISGRVFDDGNGLTDNTVNQVGQGPNPLRGTDIDPQVDGNQPIYAVLFRLPDEEIIATVPVTISGTYAFTGLPAGTYAVALDNNPAGNQAQLWPGWQPTGEFLGSGPGSDGSPDGILTDINLTNADVVNANFGINKRPQATSRTLPTQPNPGGNDQVVISSTAFSGSDLEDGTYPNNLAGRRVRLSSADDGTLYYDGAVIALGLDIASFDPTKLTIDPTAVASTTVSFDYTVYDNAGVPSELAEVMIPFQPTYTVSGRVFDDGNGLTDSTVNQIGQGPNPLNGTDIDPQVADPQPIYVVLADNFEFPQILRSVPVSAAGTYSFTGVLPGTYSLQISAQPSRFQTFVPFWLPTGEFLGSGPGSDGNPDGVLTSVQVASANVGEANFGLNRIAKANDATLAEQPNPGGSVQVPVSATAFSATDLEDGIYPNNLTGRRVDLYELGQGTVYYNGELVVGSLTVERFDPTKVAVDPTEPAATTVTFGYATYDNAGQSSEPASITIPFTNPSFSLSGRVFNDGNGLNDGIVNQSGNGPNPLNGTDIDPEVAGPQPIYAVLSQAGANPPVVTVVPVTTTGTYSFTGLAAGTYAVALSTDPAGTTLTSLPTGWFNTSEQLGNGPGSDGSPDGRLSGIEITRSNITDANFGINKQPRGAEVTLANQPNPGGNVQVPVSATAFSANDLEDGIYPNNLTGRAVVLNPATDGTLYYSNTPVSASVAISSFDPTQVAIDPTAPGSTTATFTYSVQDNVGIASPPAQIRLFFQPVFNITGRVFDDGNGMTDGLVNQFGSGPNPLDGTDIDSEFGGKQPVYVVLYDDFEFPQVLRLAPVTATGTYSLTDVPAGTYSLLLTSEPSTLFPVMVPGWVYTGEHVGNGPGDDGKPGDGLLETITVTNANVSEVNFGINRRAQGEEFTQDEQPNPGSLRAPVDSRAFNAEDLEDGYYFDNLRDRRVELVSAEPFGTLYYKGNVVRNDTIFIVDRFDPNELSVTPADSGETTVLITYYVYDNAGVQSRPIIIRIPFTNEPTYSLSGRVFDDGNGLTDNLVNQIGQGPNPLNGADIDPQVAGNQPIYALLLRDVAGSQEIAATSAVTTTGTYSFSGLPGGAYRVALGTDTTADRIATLPTGWNFTSKQLSTGPASASTSQTARLDVAINNASVGDANFGINKRPVGASVTLAEQPNPGDSVQVPVPLSAFTGSDLEDGTYPDGLTGRRVRLEAFTGGSLYYRGRLAPNSPFIQIILDSFDPSQLTVNPTAPGATTVSFRYSVYDDAGVESSGLNTISLPFTAPEPRIAGHVFNDGNGLADNLVNQIGNGPNPLNGADIDPQAPGNQSLYAVLYRDDNGVPDADDEIIAVEPVAPNGSYAFYNPPTGPYSILLSTNPAGSLSPSLPQGWANTGEQLGTEPGSDGQPDGRLYVVSYQTEVSEANFGVSKRPVTNPVALAPQTNPGGNNRASIPASAFTGSDLEDGPYANNLRGRHVTLNPAVGGRLYYDDAEVIAPLEVDEFDPDDVDVDPDADAESFIAFSYSADDNAGIASEPASVTQPFTASYRISGRVFDDGNGLNDNIVNQFGDGPDPLNGNDIDPDEAGNQSLYAVLYRDDNGVPDANDEIVAVEPVSPDGNYAFYNPPTGPYSILLSTDPGGSLAASVPEGWVNTGEYAGNGPGNDGQADGRLYFQSYQTDVSDANFGIERKPVVMVGVASQLNPGVGQQVTVPAIVFSGTDFEDGPYANNLTGRPVNLTRAVNGTLYYEGNPVSTSLAITSFDPTKVTLSPTAEGSLLATFTYAVKDDAGVLSDAKPISFTFRTEPIRISGTVFDDGNGLTDNTVNGTAVVGASVPPNSGSPVPVFASLIVDGNLLSTVAVTATGTYAFTNVTANNTYQVVLSTDPAGSLTPSLPQGWVNTGEFLGTGPGSDGTPDGILAGISIGSASKTDANFGIDQRPAGANVTLASQDNPDGTVQVPVSATAFTGTDLEDGTYPNNLTGRAVSLSAATGGTLYYNATVVSTTLAIASFDPTKVTVDPTAQDSTTVSFTYQVLDNAGISSAPATITLPFGAPTVSISGNVLNDGNGLRDNLVNGPGINGPSLPLYVSLLDGANIIETVSVNVSGFFNFLSVQANKAYKLILNTLSGGSQTPSLPAKWINTGESVPEANKALATLNKGARLSQQQLLNLVDDAADGAIQIQVQTSAVSDVVFGIEQRPAGADVTLAAQTNPGGTVQVPVLATAFTGSDLEDGVYPDNLAGRVVDLNPITGGTLYYNSTPVSTSTSISNFDPTKVTLDPTAPGSTTASFTYRLQDNAGVSSQPVTITLPFTGPTAQLSGNVFNDGNGLTDNLVNGAGANGAALPLYASLISNGVVATVPVTDAGAYSFTGVGSGTYSVVLTTNSGGSTTASLPANWVSTGEQLGTGPGSDGTPNGILTGISVGTSDVEAANFGIDQKPVVSSGAMPPLSNPGGTNQSAVFASVFAGSDPEDGTYTNNLSGREVTLTAATGGTLYYNGSPVSGAGVITNFDPAQVKVDPTAQKETVVTFAVAVKDNAGVLSDPKTIVVPFSDDQDDEDDNDDPDEDDGNEDPDDDDDGDNNDDGKRDDRVRLPNNTFTPIIPTIRLPLPIGVPPIPLIGVLITVFPINAISIIINGTVYTKDTFPPEGIIVRTNEDGDLEDDLVIEPEDPTKPVPIPFVGVGPTGTPVTSPSNTNAQPATLVNNGPLSCTNTTVTLTAGGIGTYRFSAGATQVAGGNTANVTGEGTYYVIVTGPNGYQARAATVVGVDKSVPAATLTSSGPLSCSTTSVTLTAGGVGTYRFSAGATQVGTGPTATVTRAGTYEVTVTGANGCQATASVQVVADQSVPTATLVNDGPLSCTNTTVTLTAGGTGTYRFSAGATQVAGGNTATVTEAGVYSVTVTSDGCSATAQTTVNSTSEDPLRIVNQPVSSSTVTVGATITASVSVSGTGPAQYQWYKDGGTPVVGQTSAVLNLSNVQRSDEGRYVVVISGPCNNGVPGSLTSTAFNLTVNPNSLTLTVVATPDTLRTTETTRLTATVLGGTAPYTYAFSGPGTITAAGNTATVSSLTAGVQTFTVVARDATTPTSQTVSASVSVTVSEPNTPPRATANLSQTAIVNEDFSYEVAAFTDAETPNSLTYSARISPANGLSFDPATREISGTPRLVGVSSVTITATDPGSLTASTTFLIVVRQPQSTTGLVISQIYGSGGEPGATYRNDFVELFNRSNATIDVSGWSVQHASATGDTWQSTPLTGSIPAGGYYLVQGAAGSSTAVTTSLPAADATGTISLNGTVGKVALVKVSTALSGTCPTGADIVDFVGYGTVNCYEGSGAALGSPTGTTAYFRKENGCTDTDDNTADFAVSSVLPRNSASPTNVCGAVRSLSLTVSASPTTLLTTGTTTLSATVTGGAGPYSYTFSGSGTISQTPASNTATVTSLTDGVQTFTVVVSDATTPVSQTATATVSVTVTAPQPVNTAPVATTNASQTALVGQPFAYTVNAFGDEQPASLTYTASINPANGLSFNAATRVLSGTPVQAGVVSVTITATDSGSLSASTSFTINVQSASAVMAATLSGSSTICVGSSAAVRVSLTSGIAPYIVVYSDGVRSTTVSGYISGADIQVSPVQSTTYTLVSVTDSAGVRAQPLSGTAVVTVSPLPLARISGLLTVCLGQSTTLTASDTIGIPGITYRWNTGATTAAISATTGTYSVTITTLSGCTATASATVSPSSVDFGPLVDLYNSTGGANWTQKDNWLTGCTPCNWYGVSCDGNGRVTALRLLGNNLTGTLPASLSTLTQLTSLELGENELLSGGIPSGLSSLTGLQTLNLSRTQLRGPIPDNLGALVNLERLFLNQSGLTGAIPASLGGLTKLQDLQLYSNQLTGCFPNSLSALCGNRVINFSDNPGLPGGGDFAAFCSNGTGSCNPVNTAPVATANASQTALVGQPFAYTVNAFSDAQTPDGLIYSARVEPANGLFFDAATRVLSGTPSLTGVSSVTITATDPGSLSASTSFSITVGPAPVVTPLSVTLTASPTTLLTTGTTTLSATVAGGTGPYLYNFSGASDRFTGIFNGNPRSNTATVSGLNPGVQLISVSVTDATQPTNQRVSAIVSVTVVNPLPVNTAPVATTNASQTATVGQAFAYTVNAFEDEQPASLTYTASINPASGLSFDAATRVLSGTPDQDGLVSVTITATDPGGLSASTSFSITVNPAPVVAPLSVTLTASPTTVLTTGTTTLSATVTGGTEPYLYNFSGIGIFNGSPRSNTVTVSGLNPGVQTLSVLVTDATQPTNQRISAIVSVTVVPPAPANTAPVATANANQTATVGQAFAYTVIAFGDAETPDNLTYAASLDPANGLSFDAATRVLSGTPVQAGVSTVTVTGTDPGSLSASTSFSITVSPVSVTATAPFAITGVTTLSCTPVGDRILLRFSPQYAGLSGAPVSFSIVNELLPTSAPGPYTLNLYPDNSVLTLKAVQEGSPADASFVYNWLASCDALVSGNTPPTLVQAVPPQSATVGQGFTYQIPANTFTDAQTPNALVLSATGLPAGLFLVGTTISGTPSTTVGSPYRVTLTATDGGGLSVQTSFAFTVSPSSTTEVAPFAITGVTTLSCTPDGERIRVSFVPQYAGLSGAPVSFSVVNELLPTTAPGPYTISLYPDNALITLKAVQTGSPGEASFDYAWRAACTSVTPVNTAPRAVRFIPNQSVTVGQAFNYTISGNTFTDAETPNSLTLSVSGLPQGLNFTAPATISGTPSTSASTPFRITVTATDPGSLSTSTSFELTVQPIVIDPDPTQPFALTGVRTISCEVVASDQRLVTFTPQYRGLNGQPVSFSVVNELLPTTNPGPYSLRLYTDNPTIILEASQTGSSQAVRFNYNWLAGCPTQPSGRLGSGEAYESGLRVKVLGNPVIGSEVVIEVTGAEGQPLEYELTDSRGRVVGSYQVGQAGRLDRQSLRIANQPAGLLLLRVSTPTQSQTVKVLRQ</sequence>
<evidence type="ECO:0000259" key="5">
    <source>
        <dbReference type="PROSITE" id="PS51841"/>
    </source>
</evidence>
<dbReference type="CDD" id="cd00096">
    <property type="entry name" value="Ig"/>
    <property type="match status" value="1"/>
</dbReference>
<dbReference type="PANTHER" id="PTHR48059:SF30">
    <property type="entry name" value="OS06G0587000 PROTEIN"/>
    <property type="match status" value="1"/>
</dbReference>
<dbReference type="SMART" id="SM00736">
    <property type="entry name" value="CADG"/>
    <property type="match status" value="7"/>
</dbReference>
<dbReference type="Pfam" id="PF05345">
    <property type="entry name" value="He_PIG"/>
    <property type="match status" value="7"/>
</dbReference>
<feature type="region of interest" description="Disordered" evidence="2">
    <location>
        <begin position="2987"/>
        <end position="3011"/>
    </location>
</feature>
<dbReference type="PANTHER" id="PTHR48059">
    <property type="entry name" value="POLYGALACTURONASE INHIBITOR 1"/>
    <property type="match status" value="1"/>
</dbReference>
<reference evidence="7" key="1">
    <citation type="journal article" date="2019" name="Int. J. Syst. Evol. Microbiol.">
        <title>The Global Catalogue of Microorganisms (GCM) 10K type strain sequencing project: providing services to taxonomists for standard genome sequencing and annotation.</title>
        <authorList>
            <consortium name="The Broad Institute Genomics Platform"/>
            <consortium name="The Broad Institute Genome Sequencing Center for Infectious Disease"/>
            <person name="Wu L."/>
            <person name="Ma J."/>
        </authorList>
    </citation>
    <scope>NUCLEOTIDE SEQUENCE [LARGE SCALE GENOMIC DNA]</scope>
    <source>
        <strain evidence="7">KCTC 42805</strain>
    </source>
</reference>
<dbReference type="Proteomes" id="UP001597469">
    <property type="component" value="Unassembled WGS sequence"/>
</dbReference>
<feature type="domain" description="LTD" evidence="5">
    <location>
        <begin position="4788"/>
        <end position="4922"/>
    </location>
</feature>
<feature type="domain" description="Ig-like" evidence="4">
    <location>
        <begin position="4521"/>
        <end position="4607"/>
    </location>
</feature>
<evidence type="ECO:0000256" key="2">
    <source>
        <dbReference type="SAM" id="MobiDB-lite"/>
    </source>
</evidence>
<keyword evidence="3" id="KW-0732">Signal</keyword>
<dbReference type="PROSITE" id="PS51841">
    <property type="entry name" value="LTD"/>
    <property type="match status" value="1"/>
</dbReference>
<dbReference type="PROSITE" id="PS50835">
    <property type="entry name" value="IG_LIKE"/>
    <property type="match status" value="1"/>
</dbReference>
<feature type="compositionally biased region" description="Polar residues" evidence="2">
    <location>
        <begin position="2987"/>
        <end position="2999"/>
    </location>
</feature>
<dbReference type="InterPro" id="IPR051848">
    <property type="entry name" value="PGIP"/>
</dbReference>